<gene>
    <name evidence="1" type="ORF">DPMN_124161</name>
</gene>
<dbReference type="AlphaFoldDB" id="A0A9D4GSZ3"/>
<dbReference type="InterPro" id="IPR037120">
    <property type="entry name" value="Haem_peroxidase_sf_animal"/>
</dbReference>
<keyword evidence="2" id="KW-1185">Reference proteome</keyword>
<accession>A0A9D4GSZ3</accession>
<reference evidence="1" key="2">
    <citation type="submission" date="2020-11" db="EMBL/GenBank/DDBJ databases">
        <authorList>
            <person name="McCartney M.A."/>
            <person name="Auch B."/>
            <person name="Kono T."/>
            <person name="Mallez S."/>
            <person name="Becker A."/>
            <person name="Gohl D.M."/>
            <person name="Silverstein K.A.T."/>
            <person name="Koren S."/>
            <person name="Bechman K.B."/>
            <person name="Herman A."/>
            <person name="Abrahante J.E."/>
            <person name="Garbe J."/>
        </authorList>
    </citation>
    <scope>NUCLEOTIDE SEQUENCE</scope>
    <source>
        <strain evidence="1">Duluth1</strain>
        <tissue evidence="1">Whole animal</tissue>
    </source>
</reference>
<dbReference type="InterPro" id="IPR019791">
    <property type="entry name" value="Haem_peroxidase_animal"/>
</dbReference>
<evidence type="ECO:0000313" key="1">
    <source>
        <dbReference type="EMBL" id="KAH3822383.1"/>
    </source>
</evidence>
<dbReference type="EMBL" id="JAIWYP010000005">
    <property type="protein sequence ID" value="KAH3822383.1"/>
    <property type="molecule type" value="Genomic_DNA"/>
</dbReference>
<dbReference type="InterPro" id="IPR010255">
    <property type="entry name" value="Haem_peroxidase_sf"/>
</dbReference>
<dbReference type="GO" id="GO:0006979">
    <property type="term" value="P:response to oxidative stress"/>
    <property type="evidence" value="ECO:0007669"/>
    <property type="project" value="InterPro"/>
</dbReference>
<dbReference type="GO" id="GO:0020037">
    <property type="term" value="F:heme binding"/>
    <property type="evidence" value="ECO:0007669"/>
    <property type="project" value="InterPro"/>
</dbReference>
<dbReference type="Proteomes" id="UP000828390">
    <property type="component" value="Unassembled WGS sequence"/>
</dbReference>
<reference evidence="1" key="1">
    <citation type="journal article" date="2019" name="bioRxiv">
        <title>The Genome of the Zebra Mussel, Dreissena polymorpha: A Resource for Invasive Species Research.</title>
        <authorList>
            <person name="McCartney M.A."/>
            <person name="Auch B."/>
            <person name="Kono T."/>
            <person name="Mallez S."/>
            <person name="Zhang Y."/>
            <person name="Obille A."/>
            <person name="Becker A."/>
            <person name="Abrahante J.E."/>
            <person name="Garbe J."/>
            <person name="Badalamenti J.P."/>
            <person name="Herman A."/>
            <person name="Mangelson H."/>
            <person name="Liachko I."/>
            <person name="Sullivan S."/>
            <person name="Sone E.D."/>
            <person name="Koren S."/>
            <person name="Silverstein K.A.T."/>
            <person name="Beckman K.B."/>
            <person name="Gohl D.M."/>
        </authorList>
    </citation>
    <scope>NUCLEOTIDE SEQUENCE</scope>
    <source>
        <strain evidence="1">Duluth1</strain>
        <tissue evidence="1">Whole animal</tissue>
    </source>
</reference>
<dbReference type="Gene3D" id="1.10.640.10">
    <property type="entry name" value="Haem peroxidase domain superfamily, animal type"/>
    <property type="match status" value="1"/>
</dbReference>
<dbReference type="PROSITE" id="PS50292">
    <property type="entry name" value="PEROXIDASE_3"/>
    <property type="match status" value="1"/>
</dbReference>
<dbReference type="GO" id="GO:0004601">
    <property type="term" value="F:peroxidase activity"/>
    <property type="evidence" value="ECO:0007669"/>
    <property type="project" value="InterPro"/>
</dbReference>
<proteinExistence type="predicted"/>
<dbReference type="Pfam" id="PF03098">
    <property type="entry name" value="An_peroxidase"/>
    <property type="match status" value="1"/>
</dbReference>
<name>A0A9D4GSZ3_DREPO</name>
<protein>
    <submittedName>
        <fullName evidence="1">Uncharacterized protein</fullName>
    </submittedName>
</protein>
<comment type="caution">
    <text evidence="1">The sequence shown here is derived from an EMBL/GenBank/DDBJ whole genome shotgun (WGS) entry which is preliminary data.</text>
</comment>
<organism evidence="1 2">
    <name type="scientific">Dreissena polymorpha</name>
    <name type="common">Zebra mussel</name>
    <name type="synonym">Mytilus polymorpha</name>
    <dbReference type="NCBI Taxonomy" id="45954"/>
    <lineage>
        <taxon>Eukaryota</taxon>
        <taxon>Metazoa</taxon>
        <taxon>Spiralia</taxon>
        <taxon>Lophotrochozoa</taxon>
        <taxon>Mollusca</taxon>
        <taxon>Bivalvia</taxon>
        <taxon>Autobranchia</taxon>
        <taxon>Heteroconchia</taxon>
        <taxon>Euheterodonta</taxon>
        <taxon>Imparidentia</taxon>
        <taxon>Neoheterodontei</taxon>
        <taxon>Myida</taxon>
        <taxon>Dreissenoidea</taxon>
        <taxon>Dreissenidae</taxon>
        <taxon>Dreissena</taxon>
    </lineage>
</organism>
<evidence type="ECO:0000313" key="2">
    <source>
        <dbReference type="Proteomes" id="UP000828390"/>
    </source>
</evidence>
<dbReference type="SUPFAM" id="SSF48113">
    <property type="entry name" value="Heme-dependent peroxidases"/>
    <property type="match status" value="1"/>
</dbReference>
<feature type="non-terminal residue" evidence="1">
    <location>
        <position position="1"/>
    </location>
</feature>
<sequence>KDVSGGDLGPTMECIIGDQFRRLMFGDRFFYQNEETGFIKVFFINHLLLSSFT</sequence>